<sequence length="1511" mass="165132">MTARGPATTAKDSPRQTRPWKPTAVTHSVMYLNGTRLELSLKPPASIQKLKEQVHAKTGVAPRYQLLNLGEVLVQSEERDSQGRRLKELGMSDYDLKPSSQLHLADLGELLPARGKAAQSSFEKAAHPGCEVPCKIDREELRGVTVGQLQHLLGFVERHCGKWTDADTQDSFNSRSMSITQVAKRVVKSGFNSRSMSVAQVAEWVVKPATFDLRCSYVEFVATSPSVQWPKWFASHWWGQPLRGLSHCIEAHQKVRRPEPHSASASTAYWLCACARNLHQGWGQDAGASLGAVQRALRGCEGLLLALDGGGMALTRTWCLFEVATALDRARDTERSGSMLLDLAMQPLNSSQLAKNGHCSLDALPEDEAMPASPKLKWKALGTHVGLVDRGSDSDRRKPLCDSDRRGSEEMERMAAAMAGAIASSSVRKINRATVLTEGLSQSEQETDANRFPGSGWALKSKREETFPVAELSRRFLDIHLGASQAAHEGDRQRLLHFLSRRTAEEDVLLRPPPSEEACNRVSARIRSALAVTCWPAAAFRCAKKATKMPDSIVEALHGDASRRVLRTGLAASGPGKDRLSELARGISPGLREFELLLCSSSDAGESQGFVGLQALANALPEGLQRLKLDLRGSDLGDQVLTVMAWALGQRLRSLRSLDLRLSESSSDDAGLRELAVALPPELTSLELHVAKDRPENHCFYISDIGLNALTQALPKGLTTLNLNFCNTNVTDAGVQELALALPMSLSGLSLELRGCRVSEEVRHTACSLYSMKKFAKDLMQDLAHATSGVRLLTHSLMQGLDMEQAMETVSAALVVTDGAQEGDFQKTMASRLADSCRELAERRRKEAETTSSDEESESDDEDEDGDGGQERHSKIKLVTIEGHLPLSPQPTTAFPQGPASGGGWSENAVGVEIEVISAVGSASRLSGELVARSAAERFLAGIVQACIARAPPPSLPLAGSPSLDSVSSNAKYSDDFQDEDGTETSESSEEKAQSQVEAEESQSQAAKAEENNNSSSSSNNDKKQEAQDEKEQQLNADEMHRWSIEAAAPTSAHETLSPSRLPRPPPRDQRPPWRPNSARPGRPRSAPTAHGGTVPTPRVLHPVQRATQERAYPPTTPRAVSACRPLSAPAGGIGGLVEPQRQPLANIKFLGLPRGSGSAEMAAMRPMSARTQRALAVNRLAFVGGALEDWRPPSVPADADVRRSLCALRQRREISEPRALEPTDMPLNFEVKLLGRRPLSARTPRKEEAGSAEVCVADGRGMGGLAEQLRELCITMVDAPDHEEPEVEEVPEPEGDPVWQAQLAFWALHRRGSRGVLGWHDKDPASISRRQQLAEAVLVTELRPMANELQMPMQELLLAKSIFESFDADGTGVLEEEALVSAVTDLEKATSTVSSTMTTYFKVFIQTRRNKKQFQVGKRSSSFGKRRSSVVRLEQGLSWTWKDFVRWYWSGVTKGIFMTENQLLVDMAAKHKVRPETLIGLKNCFDECSEDKGSFLTQETFRRILQRALK</sequence>
<dbReference type="PANTHER" id="PTHR24113">
    <property type="entry name" value="RAN GTPASE-ACTIVATING PROTEIN 1"/>
    <property type="match status" value="1"/>
</dbReference>
<evidence type="ECO:0000256" key="1">
    <source>
        <dbReference type="ARBA" id="ARBA00022468"/>
    </source>
</evidence>
<feature type="domain" description="EF-hand" evidence="6">
    <location>
        <begin position="1355"/>
        <end position="1390"/>
    </location>
</feature>
<dbReference type="GO" id="GO:0005509">
    <property type="term" value="F:calcium ion binding"/>
    <property type="evidence" value="ECO:0007669"/>
    <property type="project" value="InterPro"/>
</dbReference>
<evidence type="ECO:0000313" key="8">
    <source>
        <dbReference type="Proteomes" id="UP000654075"/>
    </source>
</evidence>
<dbReference type="SUPFAM" id="SSF54236">
    <property type="entry name" value="Ubiquitin-like"/>
    <property type="match status" value="1"/>
</dbReference>
<dbReference type="GO" id="GO:0006913">
    <property type="term" value="P:nucleocytoplasmic transport"/>
    <property type="evidence" value="ECO:0007669"/>
    <property type="project" value="TreeGrafter"/>
</dbReference>
<feature type="non-terminal residue" evidence="7">
    <location>
        <position position="1511"/>
    </location>
</feature>
<comment type="caution">
    <text evidence="7">The sequence shown here is derived from an EMBL/GenBank/DDBJ whole genome shotgun (WGS) entry which is preliminary data.</text>
</comment>
<dbReference type="Gene3D" id="3.10.20.90">
    <property type="entry name" value="Phosphatidylinositol 3-kinase Catalytic Subunit, Chain A, domain 1"/>
    <property type="match status" value="1"/>
</dbReference>
<feature type="region of interest" description="Disordered" evidence="4">
    <location>
        <begin position="885"/>
        <end position="904"/>
    </location>
</feature>
<dbReference type="GO" id="GO:0005829">
    <property type="term" value="C:cytosol"/>
    <property type="evidence" value="ECO:0007669"/>
    <property type="project" value="TreeGrafter"/>
</dbReference>
<dbReference type="InterPro" id="IPR000626">
    <property type="entry name" value="Ubiquitin-like_dom"/>
</dbReference>
<dbReference type="PROSITE" id="PS50222">
    <property type="entry name" value="EF_HAND_2"/>
    <property type="match status" value="1"/>
</dbReference>
<gene>
    <name evidence="7" type="ORF">PGLA1383_LOCUS2373</name>
</gene>
<dbReference type="InterPro" id="IPR027038">
    <property type="entry name" value="RanGap"/>
</dbReference>
<dbReference type="CDD" id="cd17039">
    <property type="entry name" value="Ubl_ubiquitin_like"/>
    <property type="match status" value="1"/>
</dbReference>
<organism evidence="7 8">
    <name type="scientific">Polarella glacialis</name>
    <name type="common">Dinoflagellate</name>
    <dbReference type="NCBI Taxonomy" id="89957"/>
    <lineage>
        <taxon>Eukaryota</taxon>
        <taxon>Sar</taxon>
        <taxon>Alveolata</taxon>
        <taxon>Dinophyceae</taxon>
        <taxon>Suessiales</taxon>
        <taxon>Suessiaceae</taxon>
        <taxon>Polarella</taxon>
    </lineage>
</organism>
<feature type="compositionally biased region" description="Basic and acidic residues" evidence="4">
    <location>
        <begin position="1021"/>
        <end position="1035"/>
    </location>
</feature>
<feature type="region of interest" description="Disordered" evidence="4">
    <location>
        <begin position="1049"/>
        <end position="1120"/>
    </location>
</feature>
<dbReference type="Proteomes" id="UP000654075">
    <property type="component" value="Unassembled WGS sequence"/>
</dbReference>
<dbReference type="InterPro" id="IPR029071">
    <property type="entry name" value="Ubiquitin-like_domsf"/>
</dbReference>
<accession>A0A813DAA8</accession>
<dbReference type="SUPFAM" id="SSF52047">
    <property type="entry name" value="RNI-like"/>
    <property type="match status" value="1"/>
</dbReference>
<feature type="compositionally biased region" description="Acidic residues" evidence="4">
    <location>
        <begin position="852"/>
        <end position="868"/>
    </location>
</feature>
<name>A0A813DAA8_POLGL</name>
<feature type="domain" description="Ubiquitin-like" evidence="5">
    <location>
        <begin position="25"/>
        <end position="104"/>
    </location>
</feature>
<keyword evidence="8" id="KW-1185">Reference proteome</keyword>
<keyword evidence="3" id="KW-0677">Repeat</keyword>
<dbReference type="GO" id="GO:0005096">
    <property type="term" value="F:GTPase activator activity"/>
    <property type="evidence" value="ECO:0007669"/>
    <property type="project" value="UniProtKB-KW"/>
</dbReference>
<evidence type="ECO:0000259" key="5">
    <source>
        <dbReference type="PROSITE" id="PS50053"/>
    </source>
</evidence>
<feature type="region of interest" description="Disordered" evidence="4">
    <location>
        <begin position="959"/>
        <end position="1035"/>
    </location>
</feature>
<dbReference type="PROSITE" id="PS50053">
    <property type="entry name" value="UBIQUITIN_2"/>
    <property type="match status" value="1"/>
</dbReference>
<reference evidence="7" key="1">
    <citation type="submission" date="2021-02" db="EMBL/GenBank/DDBJ databases">
        <authorList>
            <person name="Dougan E. K."/>
            <person name="Rhodes N."/>
            <person name="Thang M."/>
            <person name="Chan C."/>
        </authorList>
    </citation>
    <scope>NUCLEOTIDE SEQUENCE</scope>
</reference>
<keyword evidence="2" id="KW-0433">Leucine-rich repeat</keyword>
<evidence type="ECO:0000256" key="2">
    <source>
        <dbReference type="ARBA" id="ARBA00022614"/>
    </source>
</evidence>
<evidence type="ECO:0000256" key="4">
    <source>
        <dbReference type="SAM" id="MobiDB-lite"/>
    </source>
</evidence>
<dbReference type="GO" id="GO:0005634">
    <property type="term" value="C:nucleus"/>
    <property type="evidence" value="ECO:0007669"/>
    <property type="project" value="TreeGrafter"/>
</dbReference>
<proteinExistence type="predicted"/>
<protein>
    <submittedName>
        <fullName evidence="7">Uncharacterized protein</fullName>
    </submittedName>
</protein>
<feature type="region of interest" description="Disordered" evidence="4">
    <location>
        <begin position="840"/>
        <end position="872"/>
    </location>
</feature>
<evidence type="ECO:0000256" key="3">
    <source>
        <dbReference type="ARBA" id="ARBA00022737"/>
    </source>
</evidence>
<feature type="compositionally biased region" description="Basic and acidic residues" evidence="4">
    <location>
        <begin position="840"/>
        <end position="849"/>
    </location>
</feature>
<evidence type="ECO:0000313" key="7">
    <source>
        <dbReference type="EMBL" id="CAE8583405.1"/>
    </source>
</evidence>
<keyword evidence="1" id="KW-0343">GTPase activation</keyword>
<dbReference type="GO" id="GO:0048471">
    <property type="term" value="C:perinuclear region of cytoplasm"/>
    <property type="evidence" value="ECO:0007669"/>
    <property type="project" value="TreeGrafter"/>
</dbReference>
<dbReference type="InterPro" id="IPR002048">
    <property type="entry name" value="EF_hand_dom"/>
</dbReference>
<dbReference type="GO" id="GO:0031267">
    <property type="term" value="F:small GTPase binding"/>
    <property type="evidence" value="ECO:0007669"/>
    <property type="project" value="TreeGrafter"/>
</dbReference>
<dbReference type="PANTHER" id="PTHR24113:SF12">
    <property type="entry name" value="RAN GTPASE-ACTIVATING PROTEIN 1"/>
    <property type="match status" value="1"/>
</dbReference>
<dbReference type="Gene3D" id="3.80.10.10">
    <property type="entry name" value="Ribonuclease Inhibitor"/>
    <property type="match status" value="1"/>
</dbReference>
<evidence type="ECO:0000259" key="6">
    <source>
        <dbReference type="PROSITE" id="PS50222"/>
    </source>
</evidence>
<feature type="compositionally biased region" description="Acidic residues" evidence="4">
    <location>
        <begin position="976"/>
        <end position="988"/>
    </location>
</feature>
<dbReference type="InterPro" id="IPR032675">
    <property type="entry name" value="LRR_dom_sf"/>
</dbReference>
<feature type="compositionally biased region" description="Low complexity" evidence="4">
    <location>
        <begin position="994"/>
        <end position="1020"/>
    </location>
</feature>
<dbReference type="EMBL" id="CAJNNV010000719">
    <property type="protein sequence ID" value="CAE8583405.1"/>
    <property type="molecule type" value="Genomic_DNA"/>
</dbReference>
<feature type="region of interest" description="Disordered" evidence="4">
    <location>
        <begin position="1"/>
        <end position="21"/>
    </location>
</feature>